<accession>A0A7S1IGT8</accession>
<organism evidence="2">
    <name type="scientific">Eutreptiella gymnastica</name>
    <dbReference type="NCBI Taxonomy" id="73025"/>
    <lineage>
        <taxon>Eukaryota</taxon>
        <taxon>Discoba</taxon>
        <taxon>Euglenozoa</taxon>
        <taxon>Euglenida</taxon>
        <taxon>Spirocuta</taxon>
        <taxon>Euglenophyceae</taxon>
        <taxon>Eutreptiales</taxon>
        <taxon>Eutreptiaceae</taxon>
        <taxon>Eutreptiella</taxon>
    </lineage>
</organism>
<feature type="compositionally biased region" description="Polar residues" evidence="1">
    <location>
        <begin position="65"/>
        <end position="74"/>
    </location>
</feature>
<feature type="compositionally biased region" description="Polar residues" evidence="1">
    <location>
        <begin position="15"/>
        <end position="28"/>
    </location>
</feature>
<reference evidence="2" key="1">
    <citation type="submission" date="2021-01" db="EMBL/GenBank/DDBJ databases">
        <authorList>
            <person name="Corre E."/>
            <person name="Pelletier E."/>
            <person name="Niang G."/>
            <person name="Scheremetjew M."/>
            <person name="Finn R."/>
            <person name="Kale V."/>
            <person name="Holt S."/>
            <person name="Cochrane G."/>
            <person name="Meng A."/>
            <person name="Brown T."/>
            <person name="Cohen L."/>
        </authorList>
    </citation>
    <scope>NUCLEOTIDE SEQUENCE</scope>
    <source>
        <strain evidence="2">NIES-381</strain>
    </source>
</reference>
<protein>
    <submittedName>
        <fullName evidence="2">Uncharacterized protein</fullName>
    </submittedName>
</protein>
<sequence length="107" mass="11881">MIPGTSCLVKASPLKQQTKPVSMSSLSGWQIIQQRQRSSRREEPVQTTSTTKQQHKARTKGIDNHTVSGAGTPQLKQSDTYAWCVPSLVFCCLSDNTLKKKIYISTL</sequence>
<gene>
    <name evidence="2" type="ORF">EGYM00392_LOCUS23253</name>
</gene>
<dbReference type="AlphaFoldDB" id="A0A7S1IGT8"/>
<dbReference type="EMBL" id="HBGA01062736">
    <property type="protein sequence ID" value="CAD9012152.1"/>
    <property type="molecule type" value="Transcribed_RNA"/>
</dbReference>
<evidence type="ECO:0000256" key="1">
    <source>
        <dbReference type="SAM" id="MobiDB-lite"/>
    </source>
</evidence>
<feature type="region of interest" description="Disordered" evidence="1">
    <location>
        <begin position="15"/>
        <end position="74"/>
    </location>
</feature>
<name>A0A7S1IGT8_9EUGL</name>
<evidence type="ECO:0000313" key="2">
    <source>
        <dbReference type="EMBL" id="CAD9012152.1"/>
    </source>
</evidence>
<proteinExistence type="predicted"/>